<keyword evidence="3" id="KW-1185">Reference proteome</keyword>
<accession>A0ABN9V3M0</accession>
<evidence type="ECO:0000256" key="1">
    <source>
        <dbReference type="SAM" id="MobiDB-lite"/>
    </source>
</evidence>
<gene>
    <name evidence="2" type="ORF">PCOR1329_LOCUS53216</name>
</gene>
<proteinExistence type="predicted"/>
<sequence length="945" mass="101890">MEAEWYEDSAMTYSANIADGTATDSAAHVGDIFNAMRETKGQNIITGEARAVQDDRSSGAGAGSSAAASTASGGAEGRRGASGGGAGGRRAAGQAAAARASGGAREAAMSSEPPPLSKLSGGGGAGARKRKVAGGEPELPPEKVVGFARQQMKRMEGYNEQFTTGQRATVLAFDKKHFKAVKTVTDALLSKQAQVGQPLRDEISLVIKIAECCVRSIKAYKQWARSGNDQEFVTEHWQIVKFAGEDPSFVLAFPPCYRQCLLEVEWFFGLVKDAIDGNTESMKQRFAKISKESAQGLMTLDELAVWQEERLTDALVELVTKPGEKAAKSIAFQAGMLRVFLSPVPRLGSASTSLCAHLERPMQLLRLAFDVSAYPGNVDAVNDALIEIGRKAGTVLKIFTTASGAKLIGHLQSQVAAQGRKEQSSARLASLLDTHRGEHAGEQTREAIVRADEELEALGYQDPATSQHVEKFLIILRIEIASIGKDAGELADLVVKKEIEPIEMSLKKGPIVDRIKCIKNLKYFTGAQKVTGGMESTVIDALATFSDCPLEPMQDGYAGEDVAVYEDLSTAISTLQDLFKDTSLLYKYWSRLNVPVEPITSITHRGRQALQAHEQKVMGPKMVKILDVMERSDPDYWQAVGKSSVQEGEAVAKFPGIGPEAVADGVALKAKVKGTWGVAALAKEEVATLLAALGHADASLALRIQWGLFSVRISYCAHAHIVSTWSLDGPPPGDDLTESWHALADAQKLLKELRESDGVEQCMSEASYGMRATLGLPLMQFPQLDLEVTAASSLCDELLRGTTSKMACRLQKLAGTLESKVPAYAPYVVEKFDSDKIKAELIDVDWEPFARDWAAASKFCGVVRGMNHALVGQFDVNYPESVKIALRGLSSSRTFISVVSTVKLILVKLPQASKSSRITMLNSQLTKCAQSNLPANLIDYLSREV</sequence>
<name>A0ABN9V3M0_9DINO</name>
<comment type="caution">
    <text evidence="2">The sequence shown here is derived from an EMBL/GenBank/DDBJ whole genome shotgun (WGS) entry which is preliminary data.</text>
</comment>
<feature type="non-terminal residue" evidence="2">
    <location>
        <position position="945"/>
    </location>
</feature>
<reference evidence="2" key="1">
    <citation type="submission" date="2023-10" db="EMBL/GenBank/DDBJ databases">
        <authorList>
            <person name="Chen Y."/>
            <person name="Shah S."/>
            <person name="Dougan E. K."/>
            <person name="Thang M."/>
            <person name="Chan C."/>
        </authorList>
    </citation>
    <scope>NUCLEOTIDE SEQUENCE [LARGE SCALE GENOMIC DNA]</scope>
</reference>
<feature type="compositionally biased region" description="Low complexity" evidence="1">
    <location>
        <begin position="91"/>
        <end position="111"/>
    </location>
</feature>
<protein>
    <recommendedName>
        <fullName evidence="4">Exocyst complex component Sec6</fullName>
    </recommendedName>
</protein>
<evidence type="ECO:0000313" key="2">
    <source>
        <dbReference type="EMBL" id="CAK0865778.1"/>
    </source>
</evidence>
<evidence type="ECO:0008006" key="4">
    <source>
        <dbReference type="Google" id="ProtNLM"/>
    </source>
</evidence>
<dbReference type="EMBL" id="CAUYUJ010016485">
    <property type="protein sequence ID" value="CAK0865778.1"/>
    <property type="molecule type" value="Genomic_DNA"/>
</dbReference>
<dbReference type="Proteomes" id="UP001189429">
    <property type="component" value="Unassembled WGS sequence"/>
</dbReference>
<feature type="compositionally biased region" description="Low complexity" evidence="1">
    <location>
        <begin position="63"/>
        <end position="73"/>
    </location>
</feature>
<feature type="region of interest" description="Disordered" evidence="1">
    <location>
        <begin position="52"/>
        <end position="142"/>
    </location>
</feature>
<evidence type="ECO:0000313" key="3">
    <source>
        <dbReference type="Proteomes" id="UP001189429"/>
    </source>
</evidence>
<organism evidence="2 3">
    <name type="scientific">Prorocentrum cordatum</name>
    <dbReference type="NCBI Taxonomy" id="2364126"/>
    <lineage>
        <taxon>Eukaryota</taxon>
        <taxon>Sar</taxon>
        <taxon>Alveolata</taxon>
        <taxon>Dinophyceae</taxon>
        <taxon>Prorocentrales</taxon>
        <taxon>Prorocentraceae</taxon>
        <taxon>Prorocentrum</taxon>
    </lineage>
</organism>
<feature type="compositionally biased region" description="Gly residues" evidence="1">
    <location>
        <begin position="80"/>
        <end position="90"/>
    </location>
</feature>